<dbReference type="Proteomes" id="UP000274131">
    <property type="component" value="Unassembled WGS sequence"/>
</dbReference>
<dbReference type="Pfam" id="PF15903">
    <property type="entry name" value="PL48"/>
    <property type="match status" value="1"/>
</dbReference>
<reference evidence="6" key="1">
    <citation type="submission" date="2016-04" db="UniProtKB">
        <authorList>
            <consortium name="WormBaseParasite"/>
        </authorList>
    </citation>
    <scope>IDENTIFICATION</scope>
</reference>
<dbReference type="AlphaFoldDB" id="A0A158Q9J0"/>
<dbReference type="STRING" id="51028.A0A158Q9J0"/>
<feature type="domain" description="FAM65 N-terminal" evidence="3">
    <location>
        <begin position="34"/>
        <end position="204"/>
    </location>
</feature>
<name>A0A158Q9J0_ENTVE</name>
<gene>
    <name evidence="4" type="ORF">EVEC_LOCUS1913</name>
</gene>
<evidence type="ECO:0000259" key="3">
    <source>
        <dbReference type="Pfam" id="PF15903"/>
    </source>
</evidence>
<evidence type="ECO:0000313" key="6">
    <source>
        <dbReference type="WBParaSite" id="EVEC_0000219801-mRNA-1"/>
    </source>
</evidence>
<feature type="compositionally biased region" description="Polar residues" evidence="2">
    <location>
        <begin position="429"/>
        <end position="446"/>
    </location>
</feature>
<dbReference type="InterPro" id="IPR016024">
    <property type="entry name" value="ARM-type_fold"/>
</dbReference>
<dbReference type="SUPFAM" id="SSF48371">
    <property type="entry name" value="ARM repeat"/>
    <property type="match status" value="1"/>
</dbReference>
<dbReference type="OrthoDB" id="9999654at2759"/>
<protein>
    <submittedName>
        <fullName evidence="6">PL48 domain-containing protein</fullName>
    </submittedName>
</protein>
<dbReference type="WBParaSite" id="EVEC_0000219801-mRNA-1">
    <property type="protein sequence ID" value="EVEC_0000219801-mRNA-1"/>
    <property type="gene ID" value="EVEC_0000219801"/>
</dbReference>
<dbReference type="PANTHER" id="PTHR15829">
    <property type="entry name" value="PROTEIN KINASE PKN/PRK1, EFFECTOR"/>
    <property type="match status" value="1"/>
</dbReference>
<evidence type="ECO:0000313" key="5">
    <source>
        <dbReference type="Proteomes" id="UP000274131"/>
    </source>
</evidence>
<dbReference type="EMBL" id="UXUI01007286">
    <property type="protein sequence ID" value="VDD86770.1"/>
    <property type="molecule type" value="Genomic_DNA"/>
</dbReference>
<accession>A0A158Q9J0</accession>
<dbReference type="InterPro" id="IPR031780">
    <property type="entry name" value="FAM65_N"/>
</dbReference>
<dbReference type="InterPro" id="IPR011989">
    <property type="entry name" value="ARM-like"/>
</dbReference>
<organism evidence="6">
    <name type="scientific">Enterobius vermicularis</name>
    <name type="common">Human pinworm</name>
    <dbReference type="NCBI Taxonomy" id="51028"/>
    <lineage>
        <taxon>Eukaryota</taxon>
        <taxon>Metazoa</taxon>
        <taxon>Ecdysozoa</taxon>
        <taxon>Nematoda</taxon>
        <taxon>Chromadorea</taxon>
        <taxon>Rhabditida</taxon>
        <taxon>Spirurina</taxon>
        <taxon>Oxyuridomorpha</taxon>
        <taxon>Oxyuroidea</taxon>
        <taxon>Oxyuridae</taxon>
        <taxon>Enterobius</taxon>
    </lineage>
</organism>
<feature type="region of interest" description="Disordered" evidence="2">
    <location>
        <begin position="420"/>
        <end position="456"/>
    </location>
</feature>
<sequence length="797" mass="89178">MTNKVTTGSLNDLCVAINANPLGSIGLSVNRAVEKQLGQSISAIELELHNMVGRLQVDIKAIVGFARITAGDVFEVVIRHGSQKWKARGKTLADKTQKWDHSSAIFNCYVDCAVEVKASEVRFFMSKALNERSFDPCELFSSQSQLVTMDLNQIGTLKLELIVTWIPLLASKTGRLIANNGKNSNLKENMGINSSVTSSALSNNKKPRILLREKKRGNSQLVKQKEMWRSSTNILDSVYNDISKSIPSIDTVEAMPIKKGIKKELSIDSKPLRSWNRSLSIAQLASSSSPKSADDSYQSNSTSMLIAAIDDMLHLIVKLKPFINKLIRRCPELSILEAGLNGWEALLKQNRESFNFALERRNGKSNKADAKRASICVANSSSGYSDELDDNVLMQSADQASENDSGIESLRQHISPFNNIGARHKYDTNHTTNDQSAASNLGTGPSQRRFKQLKEKERRKSIGALVETSNEYQQIFLNSDDFWNSSDTESASSGASCPHSSSRIAATGHRELDMCLKHHLKRCLLTLQSLTTIHGPLEYREHELLSRIEQEAVTLDDLLRLTKTLPAFPNISNEVWLSAVYPLNVTLIVPMEIIRRQIRSHFGPVVQNRYPDLVNNVIDTIMSLLTDKAEWEPELISVFQFTTLFREKHATAFVENLAHEAWIITSLSTRQVSIVREVMERLSQVPVVPPLESLRHIGLVLVCPDRELQAIFECYMVRARGQLRDDLVTCYICLLEHENDQSRKGACRALCYLNSSRSLRPLLFVAEEDSSPAVRKEASDTLRSMGHDIDAIETTKI</sequence>
<dbReference type="PANTHER" id="PTHR15829:SF13">
    <property type="entry name" value="FAM65 N-TERMINAL DOMAIN-CONTAINING PROTEIN"/>
    <property type="match status" value="1"/>
</dbReference>
<evidence type="ECO:0000256" key="1">
    <source>
        <dbReference type="ARBA" id="ARBA00005744"/>
    </source>
</evidence>
<reference evidence="4 5" key="2">
    <citation type="submission" date="2018-10" db="EMBL/GenBank/DDBJ databases">
        <authorList>
            <consortium name="Pathogen Informatics"/>
        </authorList>
    </citation>
    <scope>NUCLEOTIDE SEQUENCE [LARGE SCALE GENOMIC DNA]</scope>
</reference>
<comment type="similarity">
    <text evidence="1">Belongs to the RIPOR family.</text>
</comment>
<keyword evidence="5" id="KW-1185">Reference proteome</keyword>
<evidence type="ECO:0000256" key="2">
    <source>
        <dbReference type="SAM" id="MobiDB-lite"/>
    </source>
</evidence>
<dbReference type="Gene3D" id="1.25.10.10">
    <property type="entry name" value="Leucine-rich Repeat Variant"/>
    <property type="match status" value="1"/>
</dbReference>
<dbReference type="InterPro" id="IPR026136">
    <property type="entry name" value="RIPOR3"/>
</dbReference>
<evidence type="ECO:0000313" key="4">
    <source>
        <dbReference type="EMBL" id="VDD86770.1"/>
    </source>
</evidence>
<proteinExistence type="inferred from homology"/>
<dbReference type="Pfam" id="PF13646">
    <property type="entry name" value="HEAT_2"/>
    <property type="match status" value="1"/>
</dbReference>